<dbReference type="EMBL" id="BARW01035148">
    <property type="protein sequence ID" value="GAJ18145.1"/>
    <property type="molecule type" value="Genomic_DNA"/>
</dbReference>
<dbReference type="Gene3D" id="1.10.10.10">
    <property type="entry name" value="Winged helix-like DNA-binding domain superfamily/Winged helix DNA-binding domain"/>
    <property type="match status" value="1"/>
</dbReference>
<proteinExistence type="predicted"/>
<name>X1VZB1_9ZZZZ</name>
<reference evidence="1" key="1">
    <citation type="journal article" date="2014" name="Front. Microbiol.">
        <title>High frequency of phylogenetically diverse reductive dehalogenase-homologous genes in deep subseafloor sedimentary metagenomes.</title>
        <authorList>
            <person name="Kawai M."/>
            <person name="Futagami T."/>
            <person name="Toyoda A."/>
            <person name="Takaki Y."/>
            <person name="Nishi S."/>
            <person name="Hori S."/>
            <person name="Arai W."/>
            <person name="Tsubouchi T."/>
            <person name="Morono Y."/>
            <person name="Uchiyama I."/>
            <person name="Ito T."/>
            <person name="Fujiyama A."/>
            <person name="Inagaki F."/>
            <person name="Takami H."/>
        </authorList>
    </citation>
    <scope>NUCLEOTIDE SEQUENCE</scope>
    <source>
        <strain evidence="1">Expedition CK06-06</strain>
    </source>
</reference>
<protein>
    <recommendedName>
        <fullName evidence="2">HTH asnC-type domain-containing protein</fullName>
    </recommendedName>
</protein>
<evidence type="ECO:0008006" key="2">
    <source>
        <dbReference type="Google" id="ProtNLM"/>
    </source>
</evidence>
<dbReference type="Pfam" id="PF13412">
    <property type="entry name" value="HTH_24"/>
    <property type="match status" value="1"/>
</dbReference>
<dbReference type="AlphaFoldDB" id="X1VZB1"/>
<organism evidence="1">
    <name type="scientific">marine sediment metagenome</name>
    <dbReference type="NCBI Taxonomy" id="412755"/>
    <lineage>
        <taxon>unclassified sequences</taxon>
        <taxon>metagenomes</taxon>
        <taxon>ecological metagenomes</taxon>
    </lineage>
</organism>
<feature type="non-terminal residue" evidence="1">
    <location>
        <position position="1"/>
    </location>
</feature>
<feature type="non-terminal residue" evidence="1">
    <location>
        <position position="225"/>
    </location>
</feature>
<evidence type="ECO:0000313" key="1">
    <source>
        <dbReference type="EMBL" id="GAJ18145.1"/>
    </source>
</evidence>
<sequence>HQNITSYQRWMDLLPSILKTKYGIYEKDTRLVSSTAYFSNQLMIKYNPSSGLFLIEEDFKDRGELTINGHELDETDIKIIKCLVSGKGIKISRTLLCQKTGLHRKTVEKRIRAFLKEGLISEPVCRFPNFFVPPNYILTYSLYEIKDSKEKVLEEIRKDPQAPIAIKIIHERYNLLLFGNYRSISDHLRWEESYRKRFPNSFGSASITYLSPEMTISFDQQIVSL</sequence>
<accession>X1VZB1</accession>
<gene>
    <name evidence="1" type="ORF">S12H4_54899</name>
</gene>
<dbReference type="InterPro" id="IPR036388">
    <property type="entry name" value="WH-like_DNA-bd_sf"/>
</dbReference>
<comment type="caution">
    <text evidence="1">The sequence shown here is derived from an EMBL/GenBank/DDBJ whole genome shotgun (WGS) entry which is preliminary data.</text>
</comment>